<dbReference type="EMBL" id="ASPP01011507">
    <property type="protein sequence ID" value="ETO21557.1"/>
    <property type="molecule type" value="Genomic_DNA"/>
</dbReference>
<gene>
    <name evidence="3" type="ORF">RFI_15639</name>
</gene>
<protein>
    <submittedName>
        <fullName evidence="3">Uncharacterized protein</fullName>
    </submittedName>
</protein>
<dbReference type="Proteomes" id="UP000023152">
    <property type="component" value="Unassembled WGS sequence"/>
</dbReference>
<keyword evidence="4" id="KW-1185">Reference proteome</keyword>
<evidence type="ECO:0000256" key="2">
    <source>
        <dbReference type="SAM" id="Phobius"/>
    </source>
</evidence>
<keyword evidence="2" id="KW-0472">Membrane</keyword>
<evidence type="ECO:0000313" key="3">
    <source>
        <dbReference type="EMBL" id="ETO21557.1"/>
    </source>
</evidence>
<sequence length="282" mass="32927">MQNNGHVEALFGKFLQALVKNWTADLVYQRESAVKDHVFLPDRIFFDNFAKTFEAETRRSESAQVLVEAFLGLLPYPNKAKVFFLSSNQQIYIHISQSGVERQLDDLWSVIDGIEEKYPQASLFQRGIEKSKNALPLAAKQNNNGPLMLENKNQIEESEIENHHDNENESEQKHHHNEYSEEPNSYPARKGRNARSTRIAQVCEPIIDFVVSRMLVRIISLNMPSVHIFIHIHVLVHYMYMNMRICTIYAIYVHFYAVILLFVIISINFLFFLKKKKKKKKD</sequence>
<name>X6N8C7_RETFI</name>
<keyword evidence="2" id="KW-0812">Transmembrane</keyword>
<feature type="region of interest" description="Disordered" evidence="1">
    <location>
        <begin position="162"/>
        <end position="192"/>
    </location>
</feature>
<accession>X6N8C7</accession>
<feature type="transmembrane region" description="Helical" evidence="2">
    <location>
        <begin position="252"/>
        <end position="273"/>
    </location>
</feature>
<evidence type="ECO:0000313" key="4">
    <source>
        <dbReference type="Proteomes" id="UP000023152"/>
    </source>
</evidence>
<comment type="caution">
    <text evidence="3">The sequence shown here is derived from an EMBL/GenBank/DDBJ whole genome shotgun (WGS) entry which is preliminary data.</text>
</comment>
<feature type="compositionally biased region" description="Basic and acidic residues" evidence="1">
    <location>
        <begin position="162"/>
        <end position="172"/>
    </location>
</feature>
<dbReference type="AlphaFoldDB" id="X6N8C7"/>
<reference evidence="3 4" key="1">
    <citation type="journal article" date="2013" name="Curr. Biol.">
        <title>The Genome of the Foraminiferan Reticulomyxa filosa.</title>
        <authorList>
            <person name="Glockner G."/>
            <person name="Hulsmann N."/>
            <person name="Schleicher M."/>
            <person name="Noegel A.A."/>
            <person name="Eichinger L."/>
            <person name="Gallinger C."/>
            <person name="Pawlowski J."/>
            <person name="Sierra R."/>
            <person name="Euteneuer U."/>
            <person name="Pillet L."/>
            <person name="Moustafa A."/>
            <person name="Platzer M."/>
            <person name="Groth M."/>
            <person name="Szafranski K."/>
            <person name="Schliwa M."/>
        </authorList>
    </citation>
    <scope>NUCLEOTIDE SEQUENCE [LARGE SCALE GENOMIC DNA]</scope>
</reference>
<proteinExistence type="predicted"/>
<feature type="transmembrane region" description="Helical" evidence="2">
    <location>
        <begin position="221"/>
        <end position="240"/>
    </location>
</feature>
<keyword evidence="2" id="KW-1133">Transmembrane helix</keyword>
<evidence type="ECO:0000256" key="1">
    <source>
        <dbReference type="SAM" id="MobiDB-lite"/>
    </source>
</evidence>
<organism evidence="3 4">
    <name type="scientific">Reticulomyxa filosa</name>
    <dbReference type="NCBI Taxonomy" id="46433"/>
    <lineage>
        <taxon>Eukaryota</taxon>
        <taxon>Sar</taxon>
        <taxon>Rhizaria</taxon>
        <taxon>Retaria</taxon>
        <taxon>Foraminifera</taxon>
        <taxon>Monothalamids</taxon>
        <taxon>Reticulomyxidae</taxon>
        <taxon>Reticulomyxa</taxon>
    </lineage>
</organism>